<feature type="signal peptide" evidence="1">
    <location>
        <begin position="1"/>
        <end position="26"/>
    </location>
</feature>
<name>A0A375IW44_9BURK</name>
<dbReference type="EMBL" id="OVTA01000008">
    <property type="protein sequence ID" value="SPR96875.1"/>
    <property type="molecule type" value="Genomic_DNA"/>
</dbReference>
<dbReference type="Proteomes" id="UP000256805">
    <property type="component" value="Unassembled WGS sequence"/>
</dbReference>
<dbReference type="PROSITE" id="PS51257">
    <property type="entry name" value="PROKAR_LIPOPROTEIN"/>
    <property type="match status" value="1"/>
</dbReference>
<dbReference type="AlphaFoldDB" id="A0A375IW44"/>
<reference evidence="2 3" key="1">
    <citation type="submission" date="2018-01" db="EMBL/GenBank/DDBJ databases">
        <authorList>
            <person name="Gaut B.S."/>
            <person name="Morton B.R."/>
            <person name="Clegg M.T."/>
            <person name="Duvall M.R."/>
        </authorList>
    </citation>
    <scope>NUCLEOTIDE SEQUENCE [LARGE SCALE GENOMIC DNA]</scope>
    <source>
        <strain evidence="2">Cupriavidus taiwanensis cmp 52</strain>
    </source>
</reference>
<feature type="chain" id="PRO_5016663594" description="Lipoprotein" evidence="1">
    <location>
        <begin position="27"/>
        <end position="51"/>
    </location>
</feature>
<keyword evidence="1" id="KW-0732">Signal</keyword>
<evidence type="ECO:0000313" key="3">
    <source>
        <dbReference type="Proteomes" id="UP000256805"/>
    </source>
</evidence>
<gene>
    <name evidence="2" type="ORF">CBM2634_A160231</name>
</gene>
<organism evidence="2 3">
    <name type="scientific">Cupriavidus taiwanensis</name>
    <dbReference type="NCBI Taxonomy" id="164546"/>
    <lineage>
        <taxon>Bacteria</taxon>
        <taxon>Pseudomonadati</taxon>
        <taxon>Pseudomonadota</taxon>
        <taxon>Betaproteobacteria</taxon>
        <taxon>Burkholderiales</taxon>
        <taxon>Burkholderiaceae</taxon>
        <taxon>Cupriavidus</taxon>
    </lineage>
</organism>
<evidence type="ECO:0008006" key="4">
    <source>
        <dbReference type="Google" id="ProtNLM"/>
    </source>
</evidence>
<accession>A0A375IW44</accession>
<protein>
    <recommendedName>
        <fullName evidence="4">Lipoprotein</fullName>
    </recommendedName>
</protein>
<proteinExistence type="predicted"/>
<sequence length="51" mass="5163">MQNKCRWTTRILAVAALAALLGGCAAGGGADGRESGITTYGTLDIGVSHTR</sequence>
<evidence type="ECO:0000313" key="2">
    <source>
        <dbReference type="EMBL" id="SPR96875.1"/>
    </source>
</evidence>
<evidence type="ECO:0000256" key="1">
    <source>
        <dbReference type="SAM" id="SignalP"/>
    </source>
</evidence>